<feature type="transmembrane region" description="Helical" evidence="1">
    <location>
        <begin position="142"/>
        <end position="162"/>
    </location>
</feature>
<feature type="transmembrane region" description="Helical" evidence="1">
    <location>
        <begin position="109"/>
        <end position="130"/>
    </location>
</feature>
<evidence type="ECO:0000259" key="2">
    <source>
        <dbReference type="Pfam" id="PF10328"/>
    </source>
</evidence>
<accession>A0AAE9EE97</accession>
<evidence type="ECO:0000313" key="3">
    <source>
        <dbReference type="EMBL" id="UMM20112.1"/>
    </source>
</evidence>
<organism evidence="3 4">
    <name type="scientific">Caenorhabditis briggsae</name>
    <dbReference type="NCBI Taxonomy" id="6238"/>
    <lineage>
        <taxon>Eukaryota</taxon>
        <taxon>Metazoa</taxon>
        <taxon>Ecdysozoa</taxon>
        <taxon>Nematoda</taxon>
        <taxon>Chromadorea</taxon>
        <taxon>Rhabditida</taxon>
        <taxon>Rhabditina</taxon>
        <taxon>Rhabditomorpha</taxon>
        <taxon>Rhabditoidea</taxon>
        <taxon>Rhabditidae</taxon>
        <taxon>Peloderinae</taxon>
        <taxon>Caenorhabditis</taxon>
    </lineage>
</organism>
<proteinExistence type="predicted"/>
<dbReference type="Gene3D" id="1.20.1070.10">
    <property type="entry name" value="Rhodopsin 7-helix transmembrane proteins"/>
    <property type="match status" value="1"/>
</dbReference>
<dbReference type="PANTHER" id="PTHR46952:SF3">
    <property type="entry name" value="7TM GPCR SERPENTINE RECEPTOR CLASS X (SRX) DOMAIN-CONTAINING PROTEIN"/>
    <property type="match status" value="1"/>
</dbReference>
<gene>
    <name evidence="3" type="ORF">L5515_015468</name>
</gene>
<feature type="domain" description="7TM GPCR serpentine receptor class x (Srx)" evidence="2">
    <location>
        <begin position="35"/>
        <end position="291"/>
    </location>
</feature>
<feature type="transmembrane region" description="Helical" evidence="1">
    <location>
        <begin position="236"/>
        <end position="259"/>
    </location>
</feature>
<keyword evidence="1" id="KW-0812">Transmembrane</keyword>
<dbReference type="SUPFAM" id="SSF81321">
    <property type="entry name" value="Family A G protein-coupled receptor-like"/>
    <property type="match status" value="1"/>
</dbReference>
<keyword evidence="1" id="KW-1133">Transmembrane helix</keyword>
<dbReference type="Pfam" id="PF10328">
    <property type="entry name" value="7TM_GPCR_Srx"/>
    <property type="match status" value="1"/>
</dbReference>
<dbReference type="Proteomes" id="UP000829354">
    <property type="component" value="Chromosome II"/>
</dbReference>
<feature type="transmembrane region" description="Helical" evidence="1">
    <location>
        <begin position="69"/>
        <end position="89"/>
    </location>
</feature>
<dbReference type="InterPro" id="IPR019430">
    <property type="entry name" value="7TM_GPCR_serpentine_rcpt_Srx"/>
</dbReference>
<sequence length="315" mass="36264">MSLSNWTIGQIWIEDSRPEDVAEPWVTVVAGIFMILTSALGIFINLFVLQRFLCKNMSSFYIMCSSKTISNSMILLCYVIFNGPVSVIRRYYGPEFLNMILNQMAAYGIYVQGPMTQVCISFNRFLIIYFATSAKQTNGKTATIIALSICWLISLFVTVAGIPGNCTNIFNFDILTWDNLDPCVDTLADSVMYWIGFLAVISNTFNVVVAIKLIVSSTKPHMDSVASKRRRRTSRRLFFQSCFQDWIYLIDTINSMYVYTWCAEILWQFFFTIFSNLFVHFADGCIMLFFNYEKKRVLLRLPGKKKECTFINVTF</sequence>
<reference evidence="3 4" key="1">
    <citation type="submission" date="2022-04" db="EMBL/GenBank/DDBJ databases">
        <title>Chromosome-level reference genomes for two strains of Caenorhabditis briggsae: an improved platform for comparative genomics.</title>
        <authorList>
            <person name="Stevens L."/>
            <person name="Andersen E."/>
        </authorList>
    </citation>
    <scope>NUCLEOTIDE SEQUENCE [LARGE SCALE GENOMIC DNA]</scope>
    <source>
        <strain evidence="3">VX34</strain>
        <tissue evidence="3">Whole-organism</tissue>
    </source>
</reference>
<dbReference type="PANTHER" id="PTHR46952">
    <property type="entry name" value="SERPENTINE RECEPTOR, CLASS X-RELATED"/>
    <property type="match status" value="1"/>
</dbReference>
<keyword evidence="1" id="KW-0472">Membrane</keyword>
<dbReference type="AlphaFoldDB" id="A0AAE9EE97"/>
<evidence type="ECO:0000313" key="4">
    <source>
        <dbReference type="Proteomes" id="UP000829354"/>
    </source>
</evidence>
<feature type="transmembrane region" description="Helical" evidence="1">
    <location>
        <begin position="25"/>
        <end position="48"/>
    </location>
</feature>
<protein>
    <recommendedName>
        <fullName evidence="2">7TM GPCR serpentine receptor class x (Srx) domain-containing protein</fullName>
    </recommendedName>
</protein>
<evidence type="ECO:0000256" key="1">
    <source>
        <dbReference type="SAM" id="Phobius"/>
    </source>
</evidence>
<keyword evidence="4" id="KW-1185">Reference proteome</keyword>
<dbReference type="EMBL" id="CP092621">
    <property type="protein sequence ID" value="UMM20112.1"/>
    <property type="molecule type" value="Genomic_DNA"/>
</dbReference>
<feature type="transmembrane region" description="Helical" evidence="1">
    <location>
        <begin position="191"/>
        <end position="215"/>
    </location>
</feature>
<feature type="transmembrane region" description="Helical" evidence="1">
    <location>
        <begin position="265"/>
        <end position="290"/>
    </location>
</feature>
<name>A0AAE9EE97_CAEBR</name>